<dbReference type="InterPro" id="IPR015300">
    <property type="entry name" value="DNA-bd_pseudobarrel_sf"/>
</dbReference>
<evidence type="ECO:0000313" key="7">
    <source>
        <dbReference type="EMBL" id="PKA60951.1"/>
    </source>
</evidence>
<reference evidence="7 8" key="1">
    <citation type="journal article" date="2017" name="Nature">
        <title>The Apostasia genome and the evolution of orchids.</title>
        <authorList>
            <person name="Zhang G.Q."/>
            <person name="Liu K.W."/>
            <person name="Li Z."/>
            <person name="Lohaus R."/>
            <person name="Hsiao Y.Y."/>
            <person name="Niu S.C."/>
            <person name="Wang J.Y."/>
            <person name="Lin Y.C."/>
            <person name="Xu Q."/>
            <person name="Chen L.J."/>
            <person name="Yoshida K."/>
            <person name="Fujiwara S."/>
            <person name="Wang Z.W."/>
            <person name="Zhang Y.Q."/>
            <person name="Mitsuda N."/>
            <person name="Wang M."/>
            <person name="Liu G.H."/>
            <person name="Pecoraro L."/>
            <person name="Huang H.X."/>
            <person name="Xiao X.J."/>
            <person name="Lin M."/>
            <person name="Wu X.Y."/>
            <person name="Wu W.L."/>
            <person name="Chen Y.Y."/>
            <person name="Chang S.B."/>
            <person name="Sakamoto S."/>
            <person name="Ohme-Takagi M."/>
            <person name="Yagi M."/>
            <person name="Zeng S.J."/>
            <person name="Shen C.Y."/>
            <person name="Yeh C.M."/>
            <person name="Luo Y.B."/>
            <person name="Tsai W.C."/>
            <person name="Van de Peer Y."/>
            <person name="Liu Z.J."/>
        </authorList>
    </citation>
    <scope>NUCLEOTIDE SEQUENCE [LARGE SCALE GENOMIC DNA]</scope>
    <source>
        <strain evidence="8">cv. Shenzhen</strain>
        <tissue evidence="7">Stem</tissue>
    </source>
</reference>
<dbReference type="PROSITE" id="PS50863">
    <property type="entry name" value="B3"/>
    <property type="match status" value="1"/>
</dbReference>
<name>A0A2I0AZI3_9ASPA</name>
<dbReference type="CDD" id="cd10017">
    <property type="entry name" value="B3_DNA"/>
    <property type="match status" value="1"/>
</dbReference>
<dbReference type="OrthoDB" id="1666376at2759"/>
<protein>
    <submittedName>
        <fullName evidence="7">B3 domain-containing protein</fullName>
    </submittedName>
</protein>
<gene>
    <name evidence="7" type="ORF">AXF42_Ash019940</name>
</gene>
<proteinExistence type="predicted"/>
<evidence type="ECO:0000256" key="3">
    <source>
        <dbReference type="ARBA" id="ARBA00023125"/>
    </source>
</evidence>
<evidence type="ECO:0000256" key="5">
    <source>
        <dbReference type="ARBA" id="ARBA00023242"/>
    </source>
</evidence>
<dbReference type="AlphaFoldDB" id="A0A2I0AZI3"/>
<sequence>MNSCTSLLPHPFVFTSKRARSASAFSQSRAAEGESSLVLKFGLVIPKKFMDYFSVELLEAVELKVPSGNIWHVSLRKTNDRAALECGWRKFIEDHDIQENDTLDVMVVVEVRLMIMGMKETHFPPNHTMATVTAIMIDVERSSTILTCFLKYARNKMLFSSLDSSPLLCGTKANNSVSPVDGTGGMSGTNGGGRRGGQLAWVAIRRSRGEAEET</sequence>
<keyword evidence="3" id="KW-0238">DNA-binding</keyword>
<dbReference type="SUPFAM" id="SSF101936">
    <property type="entry name" value="DNA-binding pseudobarrel domain"/>
    <property type="match status" value="1"/>
</dbReference>
<keyword evidence="8" id="KW-1185">Reference proteome</keyword>
<dbReference type="PANTHER" id="PTHR31920">
    <property type="entry name" value="B3 DOMAIN-CONTAINING"/>
    <property type="match status" value="1"/>
</dbReference>
<dbReference type="GO" id="GO:0003677">
    <property type="term" value="F:DNA binding"/>
    <property type="evidence" value="ECO:0007669"/>
    <property type="project" value="UniProtKB-KW"/>
</dbReference>
<organism evidence="7 8">
    <name type="scientific">Apostasia shenzhenica</name>
    <dbReference type="NCBI Taxonomy" id="1088818"/>
    <lineage>
        <taxon>Eukaryota</taxon>
        <taxon>Viridiplantae</taxon>
        <taxon>Streptophyta</taxon>
        <taxon>Embryophyta</taxon>
        <taxon>Tracheophyta</taxon>
        <taxon>Spermatophyta</taxon>
        <taxon>Magnoliopsida</taxon>
        <taxon>Liliopsida</taxon>
        <taxon>Asparagales</taxon>
        <taxon>Orchidaceae</taxon>
        <taxon>Apostasioideae</taxon>
        <taxon>Apostasia</taxon>
    </lineage>
</organism>
<dbReference type="PANTHER" id="PTHR31920:SF132">
    <property type="entry name" value="TF-B3 DOMAIN-CONTAINING PROTEIN"/>
    <property type="match status" value="1"/>
</dbReference>
<evidence type="ECO:0000256" key="2">
    <source>
        <dbReference type="ARBA" id="ARBA00023015"/>
    </source>
</evidence>
<dbReference type="InterPro" id="IPR050655">
    <property type="entry name" value="Plant_B3_domain"/>
</dbReference>
<dbReference type="EMBL" id="KZ451934">
    <property type="protein sequence ID" value="PKA60951.1"/>
    <property type="molecule type" value="Genomic_DNA"/>
</dbReference>
<dbReference type="Proteomes" id="UP000236161">
    <property type="component" value="Unassembled WGS sequence"/>
</dbReference>
<keyword evidence="5" id="KW-0539">Nucleus</keyword>
<evidence type="ECO:0000256" key="4">
    <source>
        <dbReference type="ARBA" id="ARBA00023163"/>
    </source>
</evidence>
<keyword evidence="4" id="KW-0804">Transcription</keyword>
<feature type="domain" description="TF-B3" evidence="6">
    <location>
        <begin position="28"/>
        <end position="121"/>
    </location>
</feature>
<dbReference type="GO" id="GO:0005634">
    <property type="term" value="C:nucleus"/>
    <property type="evidence" value="ECO:0007669"/>
    <property type="project" value="UniProtKB-SubCell"/>
</dbReference>
<evidence type="ECO:0000256" key="1">
    <source>
        <dbReference type="ARBA" id="ARBA00004123"/>
    </source>
</evidence>
<evidence type="ECO:0000259" key="6">
    <source>
        <dbReference type="PROSITE" id="PS50863"/>
    </source>
</evidence>
<dbReference type="Pfam" id="PF02362">
    <property type="entry name" value="B3"/>
    <property type="match status" value="1"/>
</dbReference>
<dbReference type="Gene3D" id="2.40.330.10">
    <property type="entry name" value="DNA-binding pseudobarrel domain"/>
    <property type="match status" value="1"/>
</dbReference>
<keyword evidence="2" id="KW-0805">Transcription regulation</keyword>
<evidence type="ECO:0000313" key="8">
    <source>
        <dbReference type="Proteomes" id="UP000236161"/>
    </source>
</evidence>
<accession>A0A2I0AZI3</accession>
<comment type="subcellular location">
    <subcellularLocation>
        <location evidence="1">Nucleus</location>
    </subcellularLocation>
</comment>
<dbReference type="InterPro" id="IPR003340">
    <property type="entry name" value="B3_DNA-bd"/>
</dbReference>